<evidence type="ECO:0000313" key="2">
    <source>
        <dbReference type="Proteomes" id="UP000805193"/>
    </source>
</evidence>
<comment type="caution">
    <text evidence="1">The sequence shown here is derived from an EMBL/GenBank/DDBJ whole genome shotgun (WGS) entry which is preliminary data.</text>
</comment>
<keyword evidence="2" id="KW-1185">Reference proteome</keyword>
<gene>
    <name evidence="1" type="ORF">HPB47_018342</name>
</gene>
<protein>
    <submittedName>
        <fullName evidence="1">Uncharacterized protein</fullName>
    </submittedName>
</protein>
<dbReference type="EMBL" id="JABSTQ010000742">
    <property type="protein sequence ID" value="KAG0445216.1"/>
    <property type="molecule type" value="Genomic_DNA"/>
</dbReference>
<accession>A0AC60R0Q8</accession>
<organism evidence="1 2">
    <name type="scientific">Ixodes persulcatus</name>
    <name type="common">Taiga tick</name>
    <dbReference type="NCBI Taxonomy" id="34615"/>
    <lineage>
        <taxon>Eukaryota</taxon>
        <taxon>Metazoa</taxon>
        <taxon>Ecdysozoa</taxon>
        <taxon>Arthropoda</taxon>
        <taxon>Chelicerata</taxon>
        <taxon>Arachnida</taxon>
        <taxon>Acari</taxon>
        <taxon>Parasitiformes</taxon>
        <taxon>Ixodida</taxon>
        <taxon>Ixodoidea</taxon>
        <taxon>Ixodidae</taxon>
        <taxon>Ixodinae</taxon>
        <taxon>Ixodes</taxon>
    </lineage>
</organism>
<reference evidence="1 2" key="1">
    <citation type="journal article" date="2020" name="Cell">
        <title>Large-Scale Comparative Analyses of Tick Genomes Elucidate Their Genetic Diversity and Vector Capacities.</title>
        <authorList>
            <consortium name="Tick Genome and Microbiome Consortium (TIGMIC)"/>
            <person name="Jia N."/>
            <person name="Wang J."/>
            <person name="Shi W."/>
            <person name="Du L."/>
            <person name="Sun Y."/>
            <person name="Zhan W."/>
            <person name="Jiang J.F."/>
            <person name="Wang Q."/>
            <person name="Zhang B."/>
            <person name="Ji P."/>
            <person name="Bell-Sakyi L."/>
            <person name="Cui X.M."/>
            <person name="Yuan T.T."/>
            <person name="Jiang B.G."/>
            <person name="Yang W.F."/>
            <person name="Lam T.T."/>
            <person name="Chang Q.C."/>
            <person name="Ding S.J."/>
            <person name="Wang X.J."/>
            <person name="Zhu J.G."/>
            <person name="Ruan X.D."/>
            <person name="Zhao L."/>
            <person name="Wei J.T."/>
            <person name="Ye R.Z."/>
            <person name="Que T.C."/>
            <person name="Du C.H."/>
            <person name="Zhou Y.H."/>
            <person name="Cheng J.X."/>
            <person name="Dai P.F."/>
            <person name="Guo W.B."/>
            <person name="Han X.H."/>
            <person name="Huang E.J."/>
            <person name="Li L.F."/>
            <person name="Wei W."/>
            <person name="Gao Y.C."/>
            <person name="Liu J.Z."/>
            <person name="Shao H.Z."/>
            <person name="Wang X."/>
            <person name="Wang C.C."/>
            <person name="Yang T.C."/>
            <person name="Huo Q.B."/>
            <person name="Li W."/>
            <person name="Chen H.Y."/>
            <person name="Chen S.E."/>
            <person name="Zhou L.G."/>
            <person name="Ni X.B."/>
            <person name="Tian J.H."/>
            <person name="Sheng Y."/>
            <person name="Liu T."/>
            <person name="Pan Y.S."/>
            <person name="Xia L.Y."/>
            <person name="Li J."/>
            <person name="Zhao F."/>
            <person name="Cao W.C."/>
        </authorList>
    </citation>
    <scope>NUCLEOTIDE SEQUENCE [LARGE SCALE GENOMIC DNA]</scope>
    <source>
        <strain evidence="1">Iper-2018</strain>
    </source>
</reference>
<evidence type="ECO:0000313" key="1">
    <source>
        <dbReference type="EMBL" id="KAG0445216.1"/>
    </source>
</evidence>
<dbReference type="Proteomes" id="UP000805193">
    <property type="component" value="Unassembled WGS sequence"/>
</dbReference>
<proteinExistence type="predicted"/>
<name>A0AC60R0Q8_IXOPE</name>
<sequence>MEKVERQPTDDRGSHVTGAPLRRDAETHFSRANQCVSGPRRCKGCAQTSRFPEKWLFDALCDQILALQICDRALYGSVVQALNRLKVVEVVNDREFLAQVLLSGSDGDSLLRTLSLKGCEDSRGLPVPPMLQLLIALQFYGTACGVRGTDVSANVVGGETAGALEFPWQISLHLIELPNKDRGHICGGSIINSQYVDTAAHCIVDGYKSPSNYIVVVGEQNLNATDPHEERIAVINITIHPQWNPSTLSYDYALLKLERPLDFAGTEKALMPICLPTLNQGFDWKTCTISGWGLLEDQSQGGTVSQSLQKVDLPVIPNWLCSLEYLGVNTVVQDTMICAGPLAGGKGPCQGDSGGPLQCPRSDGRYVLAGSTSWGTTCAAAFQPGVFGRISTQVDWIKSVVGPTP</sequence>